<comment type="caution">
    <text evidence="2">The sequence shown here is derived from an EMBL/GenBank/DDBJ whole genome shotgun (WGS) entry which is preliminary data.</text>
</comment>
<accession>A0A2T6B877</accession>
<evidence type="ECO:0000313" key="3">
    <source>
        <dbReference type="Proteomes" id="UP000244224"/>
    </source>
</evidence>
<dbReference type="Proteomes" id="UP000244224">
    <property type="component" value="Unassembled WGS sequence"/>
</dbReference>
<keyword evidence="1" id="KW-0732">Signal</keyword>
<evidence type="ECO:0000313" key="2">
    <source>
        <dbReference type="EMBL" id="PTX52228.1"/>
    </source>
</evidence>
<gene>
    <name evidence="2" type="ORF">C8N34_1026</name>
</gene>
<dbReference type="RefSeq" id="WP_108127490.1">
    <property type="nucleotide sequence ID" value="NZ_QBKP01000002.1"/>
</dbReference>
<dbReference type="EMBL" id="QBKP01000002">
    <property type="protein sequence ID" value="PTX52228.1"/>
    <property type="molecule type" value="Genomic_DNA"/>
</dbReference>
<proteinExistence type="predicted"/>
<sequence>MKKIVALSLALLCAAPALAQESSVSASVSSGPIMAGRIISISVGGGGMNGAMAARVQMGGSYSFQKIGNAPAVETVSPFAPSVTFAKNGGFSGGVSVTQRVPGQTFNVQMGTPPAAGFQIPSFQAPSFFSAPSGFFGN</sequence>
<dbReference type="AlphaFoldDB" id="A0A2T6B877"/>
<evidence type="ECO:0000256" key="1">
    <source>
        <dbReference type="SAM" id="SignalP"/>
    </source>
</evidence>
<feature type="chain" id="PRO_5015576277" evidence="1">
    <location>
        <begin position="20"/>
        <end position="138"/>
    </location>
</feature>
<feature type="signal peptide" evidence="1">
    <location>
        <begin position="1"/>
        <end position="19"/>
    </location>
</feature>
<name>A0A2T6B877_9RHOB</name>
<reference evidence="2 3" key="1">
    <citation type="submission" date="2018-04" db="EMBL/GenBank/DDBJ databases">
        <title>Genomic Encyclopedia of Archaeal and Bacterial Type Strains, Phase II (KMG-II): from individual species to whole genera.</title>
        <authorList>
            <person name="Goeker M."/>
        </authorList>
    </citation>
    <scope>NUCLEOTIDE SEQUENCE [LARGE SCALE GENOMIC DNA]</scope>
    <source>
        <strain evidence="2 3">DSM 21823</strain>
    </source>
</reference>
<protein>
    <submittedName>
        <fullName evidence="2">Uncharacterized protein</fullName>
    </submittedName>
</protein>
<keyword evidence="3" id="KW-1185">Reference proteome</keyword>
<organism evidence="2 3">
    <name type="scientific">Gemmobacter caeni</name>
    <dbReference type="NCBI Taxonomy" id="589035"/>
    <lineage>
        <taxon>Bacteria</taxon>
        <taxon>Pseudomonadati</taxon>
        <taxon>Pseudomonadota</taxon>
        <taxon>Alphaproteobacteria</taxon>
        <taxon>Rhodobacterales</taxon>
        <taxon>Paracoccaceae</taxon>
        <taxon>Gemmobacter</taxon>
    </lineage>
</organism>